<evidence type="ECO:0000313" key="2">
    <source>
        <dbReference type="EMBL" id="GJD77987.1"/>
    </source>
</evidence>
<accession>A0AA37MA52</accession>
<organism evidence="2 3">
    <name type="scientific">Methylobacterium gregans</name>
    <dbReference type="NCBI Taxonomy" id="374424"/>
    <lineage>
        <taxon>Bacteria</taxon>
        <taxon>Pseudomonadati</taxon>
        <taxon>Pseudomonadota</taxon>
        <taxon>Alphaproteobacteria</taxon>
        <taxon>Hyphomicrobiales</taxon>
        <taxon>Methylobacteriaceae</taxon>
        <taxon>Methylobacterium</taxon>
    </lineage>
</organism>
<feature type="region of interest" description="Disordered" evidence="1">
    <location>
        <begin position="271"/>
        <end position="291"/>
    </location>
</feature>
<dbReference type="EMBL" id="BPQM01000026">
    <property type="protein sequence ID" value="GJD77987.1"/>
    <property type="molecule type" value="Genomic_DNA"/>
</dbReference>
<protein>
    <submittedName>
        <fullName evidence="2">Uncharacterized protein</fullName>
    </submittedName>
</protein>
<comment type="caution">
    <text evidence="2">The sequence shown here is derived from an EMBL/GenBank/DDBJ whole genome shotgun (WGS) entry which is preliminary data.</text>
</comment>
<name>A0AA37MA52_9HYPH</name>
<sequence>MGASKANPTAITTSGRGRFVSRALAQAEADQALHFAVAIERLRGWPVHATYVGETVVRYQAESSGDQVFDPRGIFTSERFSNMVVVPLVRLRRDWPSDALQNGQLRIGTKCLGEEGIAEAGLLDEAAIEQATALLQSNSVYLDLVPERPQPRLPAKTLALYSWSGCAVYAEALSRVTGLPAATMILDGLLDGHDLTGDRFHAVVVHPDGSVEDVWGRQPAEHVAQRYGMARWHFDPDAHRAMIGEAMRVRPSAVDDIAQAEAVILQHRDASAGQLSTLRPNAAPTPRHPQH</sequence>
<evidence type="ECO:0000313" key="3">
    <source>
        <dbReference type="Proteomes" id="UP001055108"/>
    </source>
</evidence>
<proteinExistence type="predicted"/>
<keyword evidence="3" id="KW-1185">Reference proteome</keyword>
<reference evidence="2" key="1">
    <citation type="journal article" date="2016" name="Front. Microbiol.">
        <title>Genome Sequence of the Piezophilic, Mesophilic Sulfate-Reducing Bacterium Desulfovibrio indicus J2T.</title>
        <authorList>
            <person name="Cao J."/>
            <person name="Maignien L."/>
            <person name="Shao Z."/>
            <person name="Alain K."/>
            <person name="Jebbar M."/>
        </authorList>
    </citation>
    <scope>NUCLEOTIDE SEQUENCE</scope>
    <source>
        <strain evidence="2">NBRC 103626</strain>
    </source>
</reference>
<dbReference type="Proteomes" id="UP001055108">
    <property type="component" value="Unassembled WGS sequence"/>
</dbReference>
<evidence type="ECO:0000256" key="1">
    <source>
        <dbReference type="SAM" id="MobiDB-lite"/>
    </source>
</evidence>
<gene>
    <name evidence="2" type="ORF">NBEOAGPD_1199</name>
</gene>
<dbReference type="AlphaFoldDB" id="A0AA37MA52"/>
<reference evidence="2" key="2">
    <citation type="submission" date="2021-08" db="EMBL/GenBank/DDBJ databases">
        <authorList>
            <person name="Tani A."/>
            <person name="Ola A."/>
            <person name="Ogura Y."/>
            <person name="Katsura K."/>
            <person name="Hayashi T."/>
        </authorList>
    </citation>
    <scope>NUCLEOTIDE SEQUENCE</scope>
    <source>
        <strain evidence="2">NBRC 103626</strain>
    </source>
</reference>